<protein>
    <recommendedName>
        <fullName evidence="8">DUF726-domain-containing protein</fullName>
    </recommendedName>
</protein>
<evidence type="ECO:0000256" key="3">
    <source>
        <dbReference type="ARBA" id="ARBA00022692"/>
    </source>
</evidence>
<evidence type="ECO:0000313" key="7">
    <source>
        <dbReference type="Proteomes" id="UP000268162"/>
    </source>
</evidence>
<dbReference type="GO" id="GO:0016020">
    <property type="term" value="C:membrane"/>
    <property type="evidence" value="ECO:0007669"/>
    <property type="project" value="UniProtKB-SubCell"/>
</dbReference>
<comment type="subcellular location">
    <subcellularLocation>
        <location evidence="1">Membrane</location>
        <topology evidence="1">Multi-pass membrane protein</topology>
    </subcellularLocation>
</comment>
<dbReference type="Proteomes" id="UP000268162">
    <property type="component" value="Unassembled WGS sequence"/>
</dbReference>
<accession>A0A4P9ZW67</accession>
<dbReference type="STRING" id="215637.A0A4P9ZW67"/>
<dbReference type="SUPFAM" id="SSF53474">
    <property type="entry name" value="alpha/beta-Hydrolases"/>
    <property type="match status" value="1"/>
</dbReference>
<proteinExistence type="inferred from homology"/>
<dbReference type="PANTHER" id="PTHR17920:SF3">
    <property type="entry name" value="TRANSMEMBRANE AND COILED-COIL DOMAIN-CONTAINING PROTEIN 4"/>
    <property type="match status" value="1"/>
</dbReference>
<dbReference type="Pfam" id="PF05277">
    <property type="entry name" value="DUF726"/>
    <property type="match status" value="1"/>
</dbReference>
<evidence type="ECO:0000256" key="4">
    <source>
        <dbReference type="ARBA" id="ARBA00022989"/>
    </source>
</evidence>
<dbReference type="AlphaFoldDB" id="A0A4P9ZW67"/>
<organism evidence="6 7">
    <name type="scientific">Dimargaris cristalligena</name>
    <dbReference type="NCBI Taxonomy" id="215637"/>
    <lineage>
        <taxon>Eukaryota</taxon>
        <taxon>Fungi</taxon>
        <taxon>Fungi incertae sedis</taxon>
        <taxon>Zoopagomycota</taxon>
        <taxon>Kickxellomycotina</taxon>
        <taxon>Dimargaritomycetes</taxon>
        <taxon>Dimargaritales</taxon>
        <taxon>Dimargaritaceae</taxon>
        <taxon>Dimargaris</taxon>
    </lineage>
</organism>
<evidence type="ECO:0000256" key="1">
    <source>
        <dbReference type="ARBA" id="ARBA00004141"/>
    </source>
</evidence>
<evidence type="ECO:0000256" key="2">
    <source>
        <dbReference type="ARBA" id="ARBA00009824"/>
    </source>
</evidence>
<evidence type="ECO:0000256" key="5">
    <source>
        <dbReference type="ARBA" id="ARBA00023136"/>
    </source>
</evidence>
<dbReference type="PANTHER" id="PTHR17920">
    <property type="entry name" value="TRANSMEMBRANE AND COILED-COIL DOMAIN-CONTAINING PROTEIN 4 TMCO4"/>
    <property type="match status" value="1"/>
</dbReference>
<keyword evidence="4" id="KW-1133">Transmembrane helix</keyword>
<dbReference type="InterPro" id="IPR007941">
    <property type="entry name" value="DUF726"/>
</dbReference>
<evidence type="ECO:0008006" key="8">
    <source>
        <dbReference type="Google" id="ProtNLM"/>
    </source>
</evidence>
<evidence type="ECO:0000313" key="6">
    <source>
        <dbReference type="EMBL" id="RKP37102.1"/>
    </source>
</evidence>
<name>A0A4P9ZW67_9FUNG</name>
<sequence length="120" mass="13448">DELEGDQYALYFEPEMLRELGSILKMLAGEVLSTATIQILQYTMLHSLLSALTWPLTLAKIGYLVDNPWSIGLDRTRKVGAILADVLLQRAQGYRPITLVGYSLGARVIFYCLLEQSQRG</sequence>
<keyword evidence="7" id="KW-1185">Reference proteome</keyword>
<reference evidence="7" key="1">
    <citation type="journal article" date="2018" name="Nat. Microbiol.">
        <title>Leveraging single-cell genomics to expand the fungal tree of life.</title>
        <authorList>
            <person name="Ahrendt S.R."/>
            <person name="Quandt C.A."/>
            <person name="Ciobanu D."/>
            <person name="Clum A."/>
            <person name="Salamov A."/>
            <person name="Andreopoulos B."/>
            <person name="Cheng J.F."/>
            <person name="Woyke T."/>
            <person name="Pelin A."/>
            <person name="Henrissat B."/>
            <person name="Reynolds N.K."/>
            <person name="Benny G.L."/>
            <person name="Smith M.E."/>
            <person name="James T.Y."/>
            <person name="Grigoriev I.V."/>
        </authorList>
    </citation>
    <scope>NUCLEOTIDE SEQUENCE [LARGE SCALE GENOMIC DNA]</scope>
    <source>
        <strain evidence="7">RSA 468</strain>
    </source>
</reference>
<feature type="non-terminal residue" evidence="6">
    <location>
        <position position="1"/>
    </location>
</feature>
<comment type="similarity">
    <text evidence="2">Belongs to the TMCO4 family.</text>
</comment>
<feature type="non-terminal residue" evidence="6">
    <location>
        <position position="120"/>
    </location>
</feature>
<dbReference type="EMBL" id="ML002543">
    <property type="protein sequence ID" value="RKP37102.1"/>
    <property type="molecule type" value="Genomic_DNA"/>
</dbReference>
<keyword evidence="3" id="KW-0812">Transmembrane</keyword>
<gene>
    <name evidence="6" type="ORF">BJ085DRAFT_4011</name>
</gene>
<dbReference type="InterPro" id="IPR029058">
    <property type="entry name" value="AB_hydrolase_fold"/>
</dbReference>
<keyword evidence="5" id="KW-0472">Membrane</keyword>